<accession>A0A8S5RW63</accession>
<reference evidence="1" key="1">
    <citation type="journal article" date="2021" name="Proc. Natl. Acad. Sci. U.S.A.">
        <title>A Catalog of Tens of Thousands of Viruses from Human Metagenomes Reveals Hidden Associations with Chronic Diseases.</title>
        <authorList>
            <person name="Tisza M.J."/>
            <person name="Buck C.B."/>
        </authorList>
    </citation>
    <scope>NUCLEOTIDE SEQUENCE</scope>
    <source>
        <strain evidence="1">CtHip2</strain>
    </source>
</reference>
<dbReference type="EMBL" id="BK032497">
    <property type="protein sequence ID" value="DAF42739.1"/>
    <property type="molecule type" value="Genomic_DNA"/>
</dbReference>
<organism evidence="1">
    <name type="scientific">Siphoviridae sp. ctHip2</name>
    <dbReference type="NCBI Taxonomy" id="2827830"/>
    <lineage>
        <taxon>Viruses</taxon>
        <taxon>Duplodnaviria</taxon>
        <taxon>Heunggongvirae</taxon>
        <taxon>Uroviricota</taxon>
        <taxon>Caudoviricetes</taxon>
    </lineage>
</organism>
<evidence type="ECO:0000313" key="1">
    <source>
        <dbReference type="EMBL" id="DAF42739.1"/>
    </source>
</evidence>
<name>A0A8S5RW63_9CAUD</name>
<sequence length="32" mass="4035">MYVRFLLYLWFEKIQKELKINESLQDRNKSNS</sequence>
<protein>
    <submittedName>
        <fullName evidence="1">Uncharacterized protein</fullName>
    </submittedName>
</protein>
<proteinExistence type="predicted"/>